<evidence type="ECO:0000313" key="2">
    <source>
        <dbReference type="EMBL" id="AMY07963.1"/>
    </source>
</evidence>
<dbReference type="InterPro" id="IPR013022">
    <property type="entry name" value="Xyl_isomerase-like_TIM-brl"/>
</dbReference>
<dbReference type="RefSeq" id="WP_110169847.1">
    <property type="nucleotide sequence ID" value="NZ_CP015136.1"/>
</dbReference>
<dbReference type="STRING" id="1855912.LuPra_01150"/>
<dbReference type="EMBL" id="CP015136">
    <property type="protein sequence ID" value="AMY07963.1"/>
    <property type="molecule type" value="Genomic_DNA"/>
</dbReference>
<keyword evidence="2" id="KW-0413">Isomerase</keyword>
<dbReference type="Pfam" id="PF01261">
    <property type="entry name" value="AP_endonuc_2"/>
    <property type="match status" value="1"/>
</dbReference>
<dbReference type="Gene3D" id="3.20.20.150">
    <property type="entry name" value="Divalent-metal-dependent TIM barrel enzymes"/>
    <property type="match status" value="1"/>
</dbReference>
<keyword evidence="3" id="KW-1185">Reference proteome</keyword>
<dbReference type="AlphaFoldDB" id="A0A143PI76"/>
<name>A0A143PI76_LUTPR</name>
<sequence>MPINRRQFTGTLLVAGLTPLVRLDAQGTATNRVDVAGPGSPLVMFSKHLAELAWGDLGAAVRQAGFDGVDLTVRPGGHVLPARVTEDLPRAVAAIRDAGSMVAMLTTGLTQPDDPAARATFEAARAVDVPRLKAGYYRYAFADARRELAEATTAFRALVRMAATAGVVLAYHNHSGDYVGAPVWDALRMIEGQPADATGLYFDVRHATVEGGLGGWRAAVQMAAPHLRMLAIKDFYWEKGTNGRWRVVDCPVGDGMVDWKAFGAELRTAKFSGPMSLHVEYDPGGRTPVEKTERMLEAAVRDRTRLVELLGGVAAGAREGAGR</sequence>
<proteinExistence type="predicted"/>
<protein>
    <submittedName>
        <fullName evidence="2">Xylose isomerase-like TIM barrel</fullName>
    </submittedName>
</protein>
<feature type="domain" description="Xylose isomerase-like TIM barrel" evidence="1">
    <location>
        <begin position="59"/>
        <end position="288"/>
    </location>
</feature>
<dbReference type="InterPro" id="IPR036237">
    <property type="entry name" value="Xyl_isomerase-like_sf"/>
</dbReference>
<evidence type="ECO:0000259" key="1">
    <source>
        <dbReference type="Pfam" id="PF01261"/>
    </source>
</evidence>
<dbReference type="KEGG" id="abac:LuPra_01150"/>
<evidence type="ECO:0000313" key="3">
    <source>
        <dbReference type="Proteomes" id="UP000076079"/>
    </source>
</evidence>
<dbReference type="SUPFAM" id="SSF51658">
    <property type="entry name" value="Xylose isomerase-like"/>
    <property type="match status" value="1"/>
</dbReference>
<reference evidence="2 3" key="1">
    <citation type="journal article" date="2016" name="Genome Announc.">
        <title>First Complete Genome Sequence of a Subdivision 6 Acidobacterium Strain.</title>
        <authorList>
            <person name="Huang S."/>
            <person name="Vieira S."/>
            <person name="Bunk B."/>
            <person name="Riedel T."/>
            <person name="Sproer C."/>
            <person name="Overmann J."/>
        </authorList>
    </citation>
    <scope>NUCLEOTIDE SEQUENCE [LARGE SCALE GENOMIC DNA]</scope>
    <source>
        <strain evidence="3">DSM 100886 HEG_-6_39</strain>
    </source>
</reference>
<dbReference type="PANTHER" id="PTHR12110">
    <property type="entry name" value="HYDROXYPYRUVATE ISOMERASE"/>
    <property type="match status" value="1"/>
</dbReference>
<reference evidence="3" key="2">
    <citation type="submission" date="2016-04" db="EMBL/GenBank/DDBJ databases">
        <title>First Complete Genome Sequence of a Subdivision 6 Acidobacterium.</title>
        <authorList>
            <person name="Huang S."/>
            <person name="Vieira S."/>
            <person name="Bunk B."/>
            <person name="Riedel T."/>
            <person name="Sproeer C."/>
            <person name="Overmann J."/>
        </authorList>
    </citation>
    <scope>NUCLEOTIDE SEQUENCE [LARGE SCALE GENOMIC DNA]</scope>
    <source>
        <strain evidence="3">DSM 100886 HEG_-6_39</strain>
    </source>
</reference>
<dbReference type="PANTHER" id="PTHR12110:SF41">
    <property type="entry name" value="INOSOSE DEHYDRATASE"/>
    <property type="match status" value="1"/>
</dbReference>
<dbReference type="InterPro" id="IPR050312">
    <property type="entry name" value="IolE/XylAMocC-like"/>
</dbReference>
<accession>A0A143PI76</accession>
<dbReference type="Proteomes" id="UP000076079">
    <property type="component" value="Chromosome"/>
</dbReference>
<dbReference type="OrthoDB" id="104997at2"/>
<organism evidence="2 3">
    <name type="scientific">Luteitalea pratensis</name>
    <dbReference type="NCBI Taxonomy" id="1855912"/>
    <lineage>
        <taxon>Bacteria</taxon>
        <taxon>Pseudomonadati</taxon>
        <taxon>Acidobacteriota</taxon>
        <taxon>Vicinamibacteria</taxon>
        <taxon>Vicinamibacterales</taxon>
        <taxon>Vicinamibacteraceae</taxon>
        <taxon>Luteitalea</taxon>
    </lineage>
</organism>
<gene>
    <name evidence="2" type="ORF">LuPra_01150</name>
</gene>
<dbReference type="GO" id="GO:0016853">
    <property type="term" value="F:isomerase activity"/>
    <property type="evidence" value="ECO:0007669"/>
    <property type="project" value="UniProtKB-KW"/>
</dbReference>